<dbReference type="InterPro" id="IPR001031">
    <property type="entry name" value="Thioesterase"/>
</dbReference>
<dbReference type="EMBL" id="MZGX01000006">
    <property type="protein sequence ID" value="OPX45001.1"/>
    <property type="molecule type" value="Genomic_DNA"/>
</dbReference>
<feature type="domain" description="Thioesterase" evidence="2">
    <location>
        <begin position="6"/>
        <end position="231"/>
    </location>
</feature>
<gene>
    <name evidence="3" type="primary">lgrE_1</name>
    <name evidence="3" type="ORF">CLHUN_12330</name>
</gene>
<dbReference type="RefSeq" id="WP_080063682.1">
    <property type="nucleotide sequence ID" value="NZ_MZGX01000006.1"/>
</dbReference>
<reference evidence="3 4" key="1">
    <citation type="submission" date="2017-03" db="EMBL/GenBank/DDBJ databases">
        <title>Genome sequence of Clostridium hungatei DSM 14427.</title>
        <authorList>
            <person name="Poehlein A."/>
            <person name="Daniel R."/>
        </authorList>
    </citation>
    <scope>NUCLEOTIDE SEQUENCE [LARGE SCALE GENOMIC DNA]</scope>
    <source>
        <strain evidence="3 4">DSM 14427</strain>
    </source>
</reference>
<dbReference type="AlphaFoldDB" id="A0A1V4SP22"/>
<comment type="similarity">
    <text evidence="1">Belongs to the thioesterase family.</text>
</comment>
<dbReference type="InterPro" id="IPR012223">
    <property type="entry name" value="TEII"/>
</dbReference>
<evidence type="ECO:0000256" key="1">
    <source>
        <dbReference type="ARBA" id="ARBA00007169"/>
    </source>
</evidence>
<proteinExistence type="inferred from homology"/>
<comment type="caution">
    <text evidence="3">The sequence shown here is derived from an EMBL/GenBank/DDBJ whole genome shotgun (WGS) entry which is preliminary data.</text>
</comment>
<dbReference type="PANTHER" id="PTHR11487:SF0">
    <property type="entry name" value="S-ACYL FATTY ACID SYNTHASE THIOESTERASE, MEDIUM CHAIN"/>
    <property type="match status" value="1"/>
</dbReference>
<dbReference type="Gene3D" id="3.40.50.1820">
    <property type="entry name" value="alpha/beta hydrolase"/>
    <property type="match status" value="1"/>
</dbReference>
<protein>
    <submittedName>
        <fullName evidence="3">Linear gramicidin dehydrogenase LgrE</fullName>
        <ecNumber evidence="3">1.1.-.-</ecNumber>
    </submittedName>
</protein>
<organism evidence="3 4">
    <name type="scientific">Ruminiclostridium hungatei</name>
    <name type="common">Clostridium hungatei</name>
    <dbReference type="NCBI Taxonomy" id="48256"/>
    <lineage>
        <taxon>Bacteria</taxon>
        <taxon>Bacillati</taxon>
        <taxon>Bacillota</taxon>
        <taxon>Clostridia</taxon>
        <taxon>Eubacteriales</taxon>
        <taxon>Oscillospiraceae</taxon>
        <taxon>Ruminiclostridium</taxon>
    </lineage>
</organism>
<evidence type="ECO:0000313" key="4">
    <source>
        <dbReference type="Proteomes" id="UP000191554"/>
    </source>
</evidence>
<accession>A0A1V4SP22</accession>
<keyword evidence="3" id="KW-0560">Oxidoreductase</keyword>
<dbReference type="PANTHER" id="PTHR11487">
    <property type="entry name" value="THIOESTERASE"/>
    <property type="match status" value="1"/>
</dbReference>
<evidence type="ECO:0000259" key="2">
    <source>
        <dbReference type="Pfam" id="PF00975"/>
    </source>
</evidence>
<dbReference type="SUPFAM" id="SSF53474">
    <property type="entry name" value="alpha/beta-Hydrolases"/>
    <property type="match status" value="1"/>
</dbReference>
<dbReference type="STRING" id="48256.CLHUN_12330"/>
<dbReference type="GO" id="GO:0016491">
    <property type="term" value="F:oxidoreductase activity"/>
    <property type="evidence" value="ECO:0007669"/>
    <property type="project" value="UniProtKB-KW"/>
</dbReference>
<evidence type="ECO:0000313" key="3">
    <source>
        <dbReference type="EMBL" id="OPX45001.1"/>
    </source>
</evidence>
<dbReference type="InterPro" id="IPR029058">
    <property type="entry name" value="AB_hydrolase_fold"/>
</dbReference>
<dbReference type="Pfam" id="PF00975">
    <property type="entry name" value="Thioesterase"/>
    <property type="match status" value="1"/>
</dbReference>
<sequence length="239" mass="27552">MRNINLFCLPYAGGSAAVYSKWSKLLNNAIRLHPFEMAGRAGRHREPFYNSMQEAVEDVIALIRKECGDSGDYAVWGHSMGSILAYELVCQLQKKNLKQPVHVFFSGRYPPSIAKEERNLHMLPEPEFEEEAVKLGGLPQNLFRIKGLLKLALDTLRADYRILETYKPGTLEARFDFDISVLAGKADELAEPEDMRKWMNYCGRQCKFYYFDGGHFYLHNHAEEITRIINNTLCLPKRR</sequence>
<dbReference type="Proteomes" id="UP000191554">
    <property type="component" value="Unassembled WGS sequence"/>
</dbReference>
<name>A0A1V4SP22_RUMHU</name>
<keyword evidence="4" id="KW-1185">Reference proteome</keyword>
<dbReference type="GO" id="GO:0008610">
    <property type="term" value="P:lipid biosynthetic process"/>
    <property type="evidence" value="ECO:0007669"/>
    <property type="project" value="TreeGrafter"/>
</dbReference>
<dbReference type="OrthoDB" id="2213423at2"/>
<dbReference type="EC" id="1.1.-.-" evidence="3"/>